<dbReference type="RefSeq" id="WP_379534188.1">
    <property type="nucleotide sequence ID" value="NZ_JBHSBI010000034.1"/>
</dbReference>
<protein>
    <submittedName>
        <fullName evidence="1">Uncharacterized protein</fullName>
    </submittedName>
</protein>
<name>A0ABV8GPT5_9ACTN</name>
<gene>
    <name evidence="1" type="ORF">ACFOY2_44430</name>
</gene>
<accession>A0ABV8GPT5</accession>
<evidence type="ECO:0000313" key="1">
    <source>
        <dbReference type="EMBL" id="MFC4014337.1"/>
    </source>
</evidence>
<keyword evidence="2" id="KW-1185">Reference proteome</keyword>
<proteinExistence type="predicted"/>
<sequence>MTTLGDDVEALRTTYPGWSIFCSDEGVFYATRRGVRLREADIHRGLHQTVCTYDLAMLAQLLQRQDRLIVR</sequence>
<organism evidence="1 2">
    <name type="scientific">Nonomuraea purpurea</name>
    <dbReference type="NCBI Taxonomy" id="1849276"/>
    <lineage>
        <taxon>Bacteria</taxon>
        <taxon>Bacillati</taxon>
        <taxon>Actinomycetota</taxon>
        <taxon>Actinomycetes</taxon>
        <taxon>Streptosporangiales</taxon>
        <taxon>Streptosporangiaceae</taxon>
        <taxon>Nonomuraea</taxon>
    </lineage>
</organism>
<dbReference type="Proteomes" id="UP001595851">
    <property type="component" value="Unassembled WGS sequence"/>
</dbReference>
<evidence type="ECO:0000313" key="2">
    <source>
        <dbReference type="Proteomes" id="UP001595851"/>
    </source>
</evidence>
<dbReference type="EMBL" id="JBHSBI010000034">
    <property type="protein sequence ID" value="MFC4014337.1"/>
    <property type="molecule type" value="Genomic_DNA"/>
</dbReference>
<comment type="caution">
    <text evidence="1">The sequence shown here is derived from an EMBL/GenBank/DDBJ whole genome shotgun (WGS) entry which is preliminary data.</text>
</comment>
<reference evidence="2" key="1">
    <citation type="journal article" date="2019" name="Int. J. Syst. Evol. Microbiol.">
        <title>The Global Catalogue of Microorganisms (GCM) 10K type strain sequencing project: providing services to taxonomists for standard genome sequencing and annotation.</title>
        <authorList>
            <consortium name="The Broad Institute Genomics Platform"/>
            <consortium name="The Broad Institute Genome Sequencing Center for Infectious Disease"/>
            <person name="Wu L."/>
            <person name="Ma J."/>
        </authorList>
    </citation>
    <scope>NUCLEOTIDE SEQUENCE [LARGE SCALE GENOMIC DNA]</scope>
    <source>
        <strain evidence="2">TBRC 1276</strain>
    </source>
</reference>